<proteinExistence type="predicted"/>
<dbReference type="Proteomes" id="UP000320643">
    <property type="component" value="Unassembled WGS sequence"/>
</dbReference>
<accession>A0A552V861</accession>
<feature type="domain" description="BIG2" evidence="3">
    <location>
        <begin position="258"/>
        <end position="339"/>
    </location>
</feature>
<keyword evidence="5" id="KW-1185">Reference proteome</keyword>
<feature type="chain" id="PRO_5022048381" evidence="2">
    <location>
        <begin position="30"/>
        <end position="921"/>
    </location>
</feature>
<dbReference type="InterPro" id="IPR003343">
    <property type="entry name" value="Big_2"/>
</dbReference>
<evidence type="ECO:0000313" key="5">
    <source>
        <dbReference type="Proteomes" id="UP000320643"/>
    </source>
</evidence>
<dbReference type="Pfam" id="PF02368">
    <property type="entry name" value="Big_2"/>
    <property type="match status" value="4"/>
</dbReference>
<feature type="domain" description="BIG2" evidence="3">
    <location>
        <begin position="754"/>
        <end position="836"/>
    </location>
</feature>
<dbReference type="AlphaFoldDB" id="A0A552V861"/>
<reference evidence="4 5" key="1">
    <citation type="submission" date="2019-07" db="EMBL/GenBank/DDBJ databases">
        <title>Flavobacterium sp. nov., isolated from glacier ice.</title>
        <authorList>
            <person name="Liu Q."/>
            <person name="Xin Y.-H."/>
        </authorList>
    </citation>
    <scope>NUCLEOTIDE SEQUENCE [LARGE SCALE GENOMIC DNA]</scope>
    <source>
        <strain evidence="4 5">ZT4R6</strain>
    </source>
</reference>
<comment type="caution">
    <text evidence="4">The sequence shown here is derived from an EMBL/GenBank/DDBJ whole genome shotgun (WGS) entry which is preliminary data.</text>
</comment>
<evidence type="ECO:0000256" key="2">
    <source>
        <dbReference type="SAM" id="SignalP"/>
    </source>
</evidence>
<gene>
    <name evidence="4" type="ORF">FMM05_04605</name>
</gene>
<feature type="domain" description="BIG2" evidence="3">
    <location>
        <begin position="577"/>
        <end position="656"/>
    </location>
</feature>
<dbReference type="RefSeq" id="WP_143372161.1">
    <property type="nucleotide sequence ID" value="NZ_VJVZ01000002.1"/>
</dbReference>
<evidence type="ECO:0000313" key="4">
    <source>
        <dbReference type="EMBL" id="TRW26663.1"/>
    </source>
</evidence>
<dbReference type="SMART" id="SM00635">
    <property type="entry name" value="BID_2"/>
    <property type="match status" value="4"/>
</dbReference>
<dbReference type="Pfam" id="PF18962">
    <property type="entry name" value="Por_Secre_tail"/>
    <property type="match status" value="1"/>
</dbReference>
<dbReference type="SUPFAM" id="SSF49373">
    <property type="entry name" value="Invasin/intimin cell-adhesion fragments"/>
    <property type="match status" value="3"/>
</dbReference>
<dbReference type="Gene3D" id="2.60.40.1080">
    <property type="match status" value="4"/>
</dbReference>
<evidence type="ECO:0000256" key="1">
    <source>
        <dbReference type="ARBA" id="ARBA00022729"/>
    </source>
</evidence>
<feature type="signal peptide" evidence="2">
    <location>
        <begin position="1"/>
        <end position="29"/>
    </location>
</feature>
<dbReference type="EMBL" id="VJVZ01000002">
    <property type="protein sequence ID" value="TRW26663.1"/>
    <property type="molecule type" value="Genomic_DNA"/>
</dbReference>
<dbReference type="InterPro" id="IPR008964">
    <property type="entry name" value="Invasin/intimin_cell_adhesion"/>
</dbReference>
<feature type="domain" description="BIG2" evidence="3">
    <location>
        <begin position="664"/>
        <end position="746"/>
    </location>
</feature>
<name>A0A552V861_9FLAO</name>
<evidence type="ECO:0000259" key="3">
    <source>
        <dbReference type="SMART" id="SM00635"/>
    </source>
</evidence>
<dbReference type="NCBIfam" id="TIGR04183">
    <property type="entry name" value="Por_Secre_tail"/>
    <property type="match status" value="1"/>
</dbReference>
<protein>
    <submittedName>
        <fullName evidence="4">T9SS type A sorting domain-containing protein</fullName>
    </submittedName>
</protein>
<keyword evidence="1 2" id="KW-0732">Signal</keyword>
<organism evidence="4 5">
    <name type="scientific">Flavobacterium zepuense</name>
    <dbReference type="NCBI Taxonomy" id="2593302"/>
    <lineage>
        <taxon>Bacteria</taxon>
        <taxon>Pseudomonadati</taxon>
        <taxon>Bacteroidota</taxon>
        <taxon>Flavobacteriia</taxon>
        <taxon>Flavobacteriales</taxon>
        <taxon>Flavobacteriaceae</taxon>
        <taxon>Flavobacterium</taxon>
    </lineage>
</organism>
<dbReference type="OrthoDB" id="1347489at2"/>
<dbReference type="InterPro" id="IPR026444">
    <property type="entry name" value="Secre_tail"/>
</dbReference>
<sequence length="921" mass="93000">MKRNLQFTSMQLCRNMALFLLFCTGAAQAQTATPVTVTGGFNADIIANGVGNASASTTQSFDETNTRALVSLDFLATAGGTAPTYGLPANGSITSAANSNVSFQLAGYSVDNALFLTPSYINNSSPDSGTLSFSASNVQTLYVLAGTAGGGLATVPLTATVNFSDNTTQVATISVADWYNGPDYAIQGIGRINTSNNNLEGAFNNPRLYQVPITLTAGNYNKTITGITFSLAGDATAEYGMEIRASILAVSAVAAPATVTAVAVTTAGSAPATITTDGGTLQLNAAVTPATAAQTVTWSITSGSSFATITSTGLVTATDNGTITVTATSTANSSITGTLQITITNQVPPAFSPVAITAGFNQDIIANGVGNASGSSTMGLDETNSRALVSLDFQANSSSALPTYGLPANGTIASAGTDDVTFQLASYSGNNALFLTPSYVNNGATASGTLSFSASNVGSLYILASAAGGGLPALQVNATINFNDNTTQVSTISVADWYDGIGYAVQGIGRVNRTNNNLEGNATNPRLYEINLPLNAANYTKTITGVTFNLNGDATAEYGMEIRASILAITTAVAPPVVTVVNVTTQNNAPATITTNNGTLQLVATVTPTTQAVTWSITAGADFATVSATGLVTATENGTVTVTATTVTGETDTIDIVITNQVTEVTAITISTEDDAPATITTNAGTLQLTAAVAPANATDTTVTWSITAGTGLATVDTNGLVTAIANGTVTVTATSANGVTDTIEIVITNQIVEVTALTITTQDNAPATITTIGGTLQLVATVTPANATDTTVVWSITAGTGLATVDANGLVTAIANGTVTVTATSANGVTTTFEVVVNIPTTGLDGLTATKISVYPNPTNGIININAATAVNFTVYNTLGQQVTAGKGTTVNLQEVQKGIYMLQITLEGGASQTVKVIKN</sequence>